<keyword evidence="1" id="KW-0812">Transmembrane</keyword>
<dbReference type="PANTHER" id="PTHR34220:SF7">
    <property type="entry name" value="SENSOR HISTIDINE KINASE YPDA"/>
    <property type="match status" value="1"/>
</dbReference>
<evidence type="ECO:0000256" key="1">
    <source>
        <dbReference type="SAM" id="Phobius"/>
    </source>
</evidence>
<dbReference type="Proteomes" id="UP000316008">
    <property type="component" value="Unassembled WGS sequence"/>
</dbReference>
<feature type="transmembrane region" description="Helical" evidence="1">
    <location>
        <begin position="111"/>
        <end position="129"/>
    </location>
</feature>
<feature type="transmembrane region" description="Helical" evidence="1">
    <location>
        <begin position="71"/>
        <end position="91"/>
    </location>
</feature>
<comment type="caution">
    <text evidence="3">The sequence shown here is derived from an EMBL/GenBank/DDBJ whole genome shotgun (WGS) entry which is preliminary data.</text>
</comment>
<dbReference type="InterPro" id="IPR010559">
    <property type="entry name" value="Sig_transdc_His_kin_internal"/>
</dbReference>
<evidence type="ECO:0000259" key="2">
    <source>
        <dbReference type="Pfam" id="PF06580"/>
    </source>
</evidence>
<accession>A0A556MNI3</accession>
<evidence type="ECO:0000313" key="3">
    <source>
        <dbReference type="EMBL" id="TSJ41524.1"/>
    </source>
</evidence>
<gene>
    <name evidence="3" type="ORF">FO442_13750</name>
</gene>
<proteinExistence type="predicted"/>
<sequence length="341" mass="39740">MFLKTSTRVQLLFIVWTVIASLVFFCVLLINHYPIDIVWKDTLFSGLLISVISQIIYFIQTYYHAKRPVNFSNFGLVLVLTAFYQLSINSAFQLVLGDERWREYILPFEGARAFIVFFILISVSLYWWINKNQQIQSQVQQQLIEQERALTKAELDNIHQQLQPHFLFNSLNSIGALTEINPKEANRMILLLSDFLRGTLRKDIQTLIPIAEEIEQVKRYLEIEKIRFGHRLKTEFDIDEGCMKTLVPPLLLQPVIENAIKFGLYGSTDEVTIYVGVQLQENGLLIEVRNPFDSDFTQYKTGKGFGLTSIKRRLMLLFNQYDLLTTEKKDKLFITKILIPK</sequence>
<dbReference type="RefSeq" id="WP_144333785.1">
    <property type="nucleotide sequence ID" value="NZ_VLPL01000007.1"/>
</dbReference>
<feature type="domain" description="Signal transduction histidine kinase internal region" evidence="2">
    <location>
        <begin position="153"/>
        <end position="232"/>
    </location>
</feature>
<keyword evidence="1" id="KW-1133">Transmembrane helix</keyword>
<dbReference type="AlphaFoldDB" id="A0A556MNI3"/>
<keyword evidence="4" id="KW-1185">Reference proteome</keyword>
<dbReference type="Gene3D" id="3.30.565.10">
    <property type="entry name" value="Histidine kinase-like ATPase, C-terminal domain"/>
    <property type="match status" value="1"/>
</dbReference>
<dbReference type="SUPFAM" id="SSF55874">
    <property type="entry name" value="ATPase domain of HSP90 chaperone/DNA topoisomerase II/histidine kinase"/>
    <property type="match status" value="1"/>
</dbReference>
<name>A0A556MNI3_9FLAO</name>
<dbReference type="GO" id="GO:0000155">
    <property type="term" value="F:phosphorelay sensor kinase activity"/>
    <property type="evidence" value="ECO:0007669"/>
    <property type="project" value="InterPro"/>
</dbReference>
<reference evidence="3 4" key="1">
    <citation type="submission" date="2019-07" db="EMBL/GenBank/DDBJ databases">
        <authorList>
            <person name="Huq M.A."/>
        </authorList>
    </citation>
    <scope>NUCLEOTIDE SEQUENCE [LARGE SCALE GENOMIC DNA]</scope>
    <source>
        <strain evidence="3 4">MAH-3</strain>
    </source>
</reference>
<dbReference type="InterPro" id="IPR036890">
    <property type="entry name" value="HATPase_C_sf"/>
</dbReference>
<keyword evidence="1" id="KW-0472">Membrane</keyword>
<dbReference type="EMBL" id="VLPL01000007">
    <property type="protein sequence ID" value="TSJ41524.1"/>
    <property type="molecule type" value="Genomic_DNA"/>
</dbReference>
<dbReference type="InterPro" id="IPR050640">
    <property type="entry name" value="Bact_2-comp_sensor_kinase"/>
</dbReference>
<dbReference type="PANTHER" id="PTHR34220">
    <property type="entry name" value="SENSOR HISTIDINE KINASE YPDA"/>
    <property type="match status" value="1"/>
</dbReference>
<feature type="transmembrane region" description="Helical" evidence="1">
    <location>
        <begin position="42"/>
        <end position="59"/>
    </location>
</feature>
<dbReference type="Pfam" id="PF06580">
    <property type="entry name" value="His_kinase"/>
    <property type="match status" value="1"/>
</dbReference>
<protein>
    <submittedName>
        <fullName evidence="3">GHKL domain-containing protein</fullName>
    </submittedName>
</protein>
<dbReference type="GO" id="GO:0016020">
    <property type="term" value="C:membrane"/>
    <property type="evidence" value="ECO:0007669"/>
    <property type="project" value="InterPro"/>
</dbReference>
<feature type="transmembrane region" description="Helical" evidence="1">
    <location>
        <begin position="12"/>
        <end position="30"/>
    </location>
</feature>
<dbReference type="OrthoDB" id="9809908at2"/>
<organism evidence="3 4">
    <name type="scientific">Fluviicola chungangensis</name>
    <dbReference type="NCBI Taxonomy" id="2597671"/>
    <lineage>
        <taxon>Bacteria</taxon>
        <taxon>Pseudomonadati</taxon>
        <taxon>Bacteroidota</taxon>
        <taxon>Flavobacteriia</taxon>
        <taxon>Flavobacteriales</taxon>
        <taxon>Crocinitomicaceae</taxon>
        <taxon>Fluviicola</taxon>
    </lineage>
</organism>
<evidence type="ECO:0000313" key="4">
    <source>
        <dbReference type="Proteomes" id="UP000316008"/>
    </source>
</evidence>